<feature type="compositionally biased region" description="Acidic residues" evidence="7">
    <location>
        <begin position="116"/>
        <end position="133"/>
    </location>
</feature>
<dbReference type="PROSITE" id="PS51519">
    <property type="entry name" value="RWP_RK"/>
    <property type="match status" value="1"/>
</dbReference>
<dbReference type="Pfam" id="PF02042">
    <property type="entry name" value="RWP-RK"/>
    <property type="match status" value="1"/>
</dbReference>
<evidence type="ECO:0000256" key="7">
    <source>
        <dbReference type="SAM" id="MobiDB-lite"/>
    </source>
</evidence>
<keyword evidence="2" id="KW-0805">Transcription regulation</keyword>
<evidence type="ECO:0000256" key="5">
    <source>
        <dbReference type="ARBA" id="ARBA00023163"/>
    </source>
</evidence>
<gene>
    <name evidence="9" type="ORF">AKO1_006670</name>
</gene>
<evidence type="ECO:0000259" key="8">
    <source>
        <dbReference type="PROSITE" id="PS51519"/>
    </source>
</evidence>
<evidence type="ECO:0000256" key="3">
    <source>
        <dbReference type="ARBA" id="ARBA00023054"/>
    </source>
</evidence>
<dbReference type="InterPro" id="IPR003035">
    <property type="entry name" value="RWP-RK_dom"/>
</dbReference>
<evidence type="ECO:0000256" key="1">
    <source>
        <dbReference type="ARBA" id="ARBA00004049"/>
    </source>
</evidence>
<keyword evidence="4" id="KW-0238">DNA-binding</keyword>
<name>A0AAW2ZLF0_9EUKA</name>
<dbReference type="GO" id="GO:0003700">
    <property type="term" value="F:DNA-binding transcription factor activity"/>
    <property type="evidence" value="ECO:0007669"/>
    <property type="project" value="InterPro"/>
</dbReference>
<evidence type="ECO:0000256" key="4">
    <source>
        <dbReference type="ARBA" id="ARBA00023125"/>
    </source>
</evidence>
<accession>A0AAW2ZLF0</accession>
<dbReference type="PANTHER" id="PTHR46373">
    <property type="entry name" value="PROTEIN RKD4"/>
    <property type="match status" value="1"/>
</dbReference>
<proteinExistence type="predicted"/>
<keyword evidence="10" id="KW-1185">Reference proteome</keyword>
<comment type="caution">
    <text evidence="9">The sequence shown here is derived from an EMBL/GenBank/DDBJ whole genome shotgun (WGS) entry which is preliminary data.</text>
</comment>
<evidence type="ECO:0000313" key="10">
    <source>
        <dbReference type="Proteomes" id="UP001431209"/>
    </source>
</evidence>
<dbReference type="InterPro" id="IPR044607">
    <property type="entry name" value="RKD-like"/>
</dbReference>
<sequence length="214" mass="24477">MEEAPTQVVIQQKKGAKRHYAVTNINNYTFEDIAKYFNFPISHAAVSLRVSQTYLKRLCRHLNITRWPYRKLSCIQKKIETKSMVSRGGKHSKAAVVEISKLKKQVADIFSGESSATDEDDLGHSQEEEEDDSPNSGEGLVQKNIFELQDTLQTNEYSTFESYQETIIHRPIEQENLYFKSRNCSNENDATPLGLTLDVEWISSFLCQQATQCT</sequence>
<evidence type="ECO:0000313" key="9">
    <source>
        <dbReference type="EMBL" id="KAL0490144.1"/>
    </source>
</evidence>
<dbReference type="EMBL" id="JAOPGA020001646">
    <property type="protein sequence ID" value="KAL0490144.1"/>
    <property type="molecule type" value="Genomic_DNA"/>
</dbReference>
<dbReference type="AlphaFoldDB" id="A0AAW2ZLF0"/>
<reference evidence="9 10" key="1">
    <citation type="submission" date="2024-03" db="EMBL/GenBank/DDBJ databases">
        <title>The Acrasis kona genome and developmental transcriptomes reveal deep origins of eukaryotic multicellular pathways.</title>
        <authorList>
            <person name="Sheikh S."/>
            <person name="Fu C.-J."/>
            <person name="Brown M.W."/>
            <person name="Baldauf S.L."/>
        </authorList>
    </citation>
    <scope>NUCLEOTIDE SEQUENCE [LARGE SCALE GENOMIC DNA]</scope>
    <source>
        <strain evidence="9 10">ATCC MYA-3509</strain>
    </source>
</reference>
<protein>
    <recommendedName>
        <fullName evidence="8">RWP-RK domain-containing protein</fullName>
    </recommendedName>
</protein>
<dbReference type="PANTHER" id="PTHR46373:SF2">
    <property type="entry name" value="RWP-RK DOMAIN-CONTAINING PROTEIN"/>
    <property type="match status" value="1"/>
</dbReference>
<evidence type="ECO:0000256" key="6">
    <source>
        <dbReference type="ARBA" id="ARBA00023242"/>
    </source>
</evidence>
<dbReference type="GO" id="GO:0003677">
    <property type="term" value="F:DNA binding"/>
    <property type="evidence" value="ECO:0007669"/>
    <property type="project" value="UniProtKB-KW"/>
</dbReference>
<keyword evidence="5" id="KW-0804">Transcription</keyword>
<feature type="domain" description="RWP-RK" evidence="8">
    <location>
        <begin position="11"/>
        <end position="95"/>
    </location>
</feature>
<keyword evidence="3" id="KW-0175">Coiled coil</keyword>
<evidence type="ECO:0000256" key="2">
    <source>
        <dbReference type="ARBA" id="ARBA00023015"/>
    </source>
</evidence>
<feature type="region of interest" description="Disordered" evidence="7">
    <location>
        <begin position="113"/>
        <end position="139"/>
    </location>
</feature>
<keyword evidence="6" id="KW-0539">Nucleus</keyword>
<dbReference type="Proteomes" id="UP001431209">
    <property type="component" value="Unassembled WGS sequence"/>
</dbReference>
<comment type="function">
    <text evidence="1">Putative transcription factor.</text>
</comment>
<organism evidence="9 10">
    <name type="scientific">Acrasis kona</name>
    <dbReference type="NCBI Taxonomy" id="1008807"/>
    <lineage>
        <taxon>Eukaryota</taxon>
        <taxon>Discoba</taxon>
        <taxon>Heterolobosea</taxon>
        <taxon>Tetramitia</taxon>
        <taxon>Eutetramitia</taxon>
        <taxon>Acrasidae</taxon>
        <taxon>Acrasis</taxon>
    </lineage>
</organism>